<reference evidence="3" key="1">
    <citation type="submission" date="2021-01" db="EMBL/GenBank/DDBJ databases">
        <authorList>
            <person name="Zahm M."/>
            <person name="Roques C."/>
            <person name="Cabau C."/>
            <person name="Klopp C."/>
            <person name="Donnadieu C."/>
            <person name="Jouanno E."/>
            <person name="Lampietro C."/>
            <person name="Louis A."/>
            <person name="Herpin A."/>
            <person name="Echchiki A."/>
            <person name="Berthelot C."/>
            <person name="Parey E."/>
            <person name="Roest-Crollius H."/>
            <person name="Braasch I."/>
            <person name="Postlethwait J."/>
            <person name="Bobe J."/>
            <person name="Montfort J."/>
            <person name="Bouchez O."/>
            <person name="Begum T."/>
            <person name="Mejri S."/>
            <person name="Adams A."/>
            <person name="Chen W.-J."/>
            <person name="Guiguen Y."/>
        </authorList>
    </citation>
    <scope>NUCLEOTIDE SEQUENCE</scope>
    <source>
        <strain evidence="3">YG-15Mar2019-1</strain>
        <tissue evidence="3">Brain</tissue>
    </source>
</reference>
<gene>
    <name evidence="3" type="ORF">MATL_G00125880</name>
</gene>
<protein>
    <submittedName>
        <fullName evidence="3">Uncharacterized protein</fullName>
    </submittedName>
</protein>
<evidence type="ECO:0000256" key="1">
    <source>
        <dbReference type="SAM" id="Phobius"/>
    </source>
</evidence>
<keyword evidence="1" id="KW-0812">Transmembrane</keyword>
<dbReference type="Proteomes" id="UP001046870">
    <property type="component" value="Chromosome 10"/>
</dbReference>
<feature type="transmembrane region" description="Helical" evidence="1">
    <location>
        <begin position="43"/>
        <end position="65"/>
    </location>
</feature>
<feature type="signal peptide" evidence="2">
    <location>
        <begin position="1"/>
        <end position="19"/>
    </location>
</feature>
<sequence>MNKLVFCVLLALMVVTINSADVQGKPDVSAKRNTSVTAKPVAGASTVTVPLLLQVGMTMVPALLYKLL</sequence>
<name>A0A9D3PWU4_MEGAT</name>
<feature type="chain" id="PRO_5038437721" evidence="2">
    <location>
        <begin position="20"/>
        <end position="68"/>
    </location>
</feature>
<evidence type="ECO:0000313" key="4">
    <source>
        <dbReference type="Proteomes" id="UP001046870"/>
    </source>
</evidence>
<keyword evidence="1" id="KW-1133">Transmembrane helix</keyword>
<keyword evidence="1" id="KW-0472">Membrane</keyword>
<accession>A0A9D3PWU4</accession>
<keyword evidence="4" id="KW-1185">Reference proteome</keyword>
<evidence type="ECO:0000256" key="2">
    <source>
        <dbReference type="SAM" id="SignalP"/>
    </source>
</evidence>
<organism evidence="3 4">
    <name type="scientific">Megalops atlanticus</name>
    <name type="common">Tarpon</name>
    <name type="synonym">Clupea gigantea</name>
    <dbReference type="NCBI Taxonomy" id="7932"/>
    <lineage>
        <taxon>Eukaryota</taxon>
        <taxon>Metazoa</taxon>
        <taxon>Chordata</taxon>
        <taxon>Craniata</taxon>
        <taxon>Vertebrata</taxon>
        <taxon>Euteleostomi</taxon>
        <taxon>Actinopterygii</taxon>
        <taxon>Neopterygii</taxon>
        <taxon>Teleostei</taxon>
        <taxon>Elopiformes</taxon>
        <taxon>Megalopidae</taxon>
        <taxon>Megalops</taxon>
    </lineage>
</organism>
<dbReference type="OrthoDB" id="8962178at2759"/>
<dbReference type="AlphaFoldDB" id="A0A9D3PWU4"/>
<dbReference type="EMBL" id="JAFDVH010000010">
    <property type="protein sequence ID" value="KAG7469138.1"/>
    <property type="molecule type" value="Genomic_DNA"/>
</dbReference>
<evidence type="ECO:0000313" key="3">
    <source>
        <dbReference type="EMBL" id="KAG7469138.1"/>
    </source>
</evidence>
<comment type="caution">
    <text evidence="3">The sequence shown here is derived from an EMBL/GenBank/DDBJ whole genome shotgun (WGS) entry which is preliminary data.</text>
</comment>
<keyword evidence="2" id="KW-0732">Signal</keyword>
<proteinExistence type="predicted"/>